<gene>
    <name evidence="12" type="ORF">GCM10007112_07070</name>
    <name evidence="11" type="ORF">Vsou_04860</name>
</gene>
<evidence type="ECO:0000256" key="1">
    <source>
        <dbReference type="ARBA" id="ARBA00001946"/>
    </source>
</evidence>
<evidence type="ECO:0000259" key="9">
    <source>
        <dbReference type="Pfam" id="PF02879"/>
    </source>
</evidence>
<dbReference type="InterPro" id="IPR005846">
    <property type="entry name" value="A-D-PHexomutase_a/b/a-III"/>
</dbReference>
<protein>
    <submittedName>
        <fullName evidence="12">Phosphoglucomutase</fullName>
    </submittedName>
</protein>
<keyword evidence="6" id="KW-0413">Isomerase</keyword>
<dbReference type="InterPro" id="IPR005845">
    <property type="entry name" value="A-D-PHexomutase_a/b/a-II"/>
</dbReference>
<evidence type="ECO:0000259" key="8">
    <source>
        <dbReference type="Pfam" id="PF02878"/>
    </source>
</evidence>
<dbReference type="SUPFAM" id="SSF53738">
    <property type="entry name" value="Phosphoglucomutase, first 3 domains"/>
    <property type="match status" value="3"/>
</dbReference>
<dbReference type="Pfam" id="PF00408">
    <property type="entry name" value="PGM_PMM_IV"/>
    <property type="match status" value="1"/>
</dbReference>
<dbReference type="InterPro" id="IPR036900">
    <property type="entry name" value="A-D-PHexomutase_C_sf"/>
</dbReference>
<evidence type="ECO:0000259" key="7">
    <source>
        <dbReference type="Pfam" id="PF00408"/>
    </source>
</evidence>
<evidence type="ECO:0000256" key="4">
    <source>
        <dbReference type="ARBA" id="ARBA00022723"/>
    </source>
</evidence>
<dbReference type="Gene3D" id="3.40.120.10">
    <property type="entry name" value="Alpha-D-Glucose-1,6-Bisphosphate, subunit A, domain 3"/>
    <property type="match status" value="3"/>
</dbReference>
<evidence type="ECO:0000313" key="11">
    <source>
        <dbReference type="EMBL" id="BDR91393.1"/>
    </source>
</evidence>
<dbReference type="Proteomes" id="UP001060771">
    <property type="component" value="Chromosome"/>
</dbReference>
<feature type="domain" description="Alpha-D-phosphohexomutase alpha/beta/alpha" evidence="8">
    <location>
        <begin position="26"/>
        <end position="157"/>
    </location>
</feature>
<comment type="cofactor">
    <cofactor evidence="1">
        <name>Mg(2+)</name>
        <dbReference type="ChEBI" id="CHEBI:18420"/>
    </cofactor>
</comment>
<dbReference type="Pfam" id="PF02879">
    <property type="entry name" value="PGM_PMM_II"/>
    <property type="match status" value="1"/>
</dbReference>
<keyword evidence="3" id="KW-0597">Phosphoprotein</keyword>
<evidence type="ECO:0000256" key="3">
    <source>
        <dbReference type="ARBA" id="ARBA00022553"/>
    </source>
</evidence>
<evidence type="ECO:0000256" key="6">
    <source>
        <dbReference type="ARBA" id="ARBA00023235"/>
    </source>
</evidence>
<dbReference type="Gene3D" id="3.30.310.50">
    <property type="entry name" value="Alpha-D-phosphohexomutase, C-terminal domain"/>
    <property type="match status" value="1"/>
</dbReference>
<dbReference type="InterPro" id="IPR005843">
    <property type="entry name" value="A-D-PHexomutase_C"/>
</dbReference>
<dbReference type="GO" id="GO:0005975">
    <property type="term" value="P:carbohydrate metabolic process"/>
    <property type="evidence" value="ECO:0007669"/>
    <property type="project" value="InterPro"/>
</dbReference>
<dbReference type="PANTHER" id="PTHR45745:SF1">
    <property type="entry name" value="PHOSPHOGLUCOMUTASE 2B-RELATED"/>
    <property type="match status" value="1"/>
</dbReference>
<reference evidence="14" key="3">
    <citation type="submission" date="2022-09" db="EMBL/GenBank/DDBJ databases">
        <title>Complete genome sequence of Vulcanisaeta souniana.</title>
        <authorList>
            <person name="Kato S."/>
            <person name="Itoh T."/>
            <person name="Ohkuma M."/>
        </authorList>
    </citation>
    <scope>NUCLEOTIDE SEQUENCE [LARGE SCALE GENOMIC DNA]</scope>
    <source>
        <strain evidence="14">JCM 11219</strain>
    </source>
</reference>
<dbReference type="InterPro" id="IPR005841">
    <property type="entry name" value="Alpha-D-phosphohexomutase_SF"/>
</dbReference>
<evidence type="ECO:0000313" key="12">
    <source>
        <dbReference type="EMBL" id="GGI72820.1"/>
    </source>
</evidence>
<evidence type="ECO:0000313" key="14">
    <source>
        <dbReference type="Proteomes" id="UP001060771"/>
    </source>
</evidence>
<dbReference type="PRINTS" id="PR00509">
    <property type="entry name" value="PGMPMM"/>
</dbReference>
<sequence length="491" mass="54832">MVVRKDKVIKGRLIGIKAMSSRLTFHFGTDGVRGVIDEEFTEFLVAVLAESTIRYWSRKYGLRRLFVSFDARRKSKEFAQIVAGVALNHGLDTVMVSKPTPTPTAAWYGNKFGFDLVIQITASHNPPTYNGFKVITNRGSPAQEEDTDQIEKLYSDEYSDITRSVKTLELRPIPAVDPAPEYINYVYESVTRMFKPRNRFKVIIDPIYATSIGYTSEIMRKLGMDVTEIHNNYDPNFGGREPNPEPQNIPELIQEVTTGKYDIGISHDGDSDRIALVDRVHGYLSANDILPIVVERLASASMIKIGIVRTVSTTHILDNIATKYGFKVVEVPVGVKYVARAILSGEADMGGEESGGLVYSWHIPDKDGIYTASLIIAMASEYKGLTNLISDVRSKYGRAYFKRIDIEMRNSKKFVNDNKETLLKLLSSLGSSPRPITIDGVKVVYGDNSWVLIRGSGTEPKLRIYSEALSMERVEGLINNTVSIVNQLLGH</sequence>
<reference evidence="12" key="1">
    <citation type="journal article" date="2014" name="Int. J. Syst. Evol. Microbiol.">
        <title>Complete genome sequence of Corynebacterium casei LMG S-19264T (=DSM 44701T), isolated from a smear-ripened cheese.</title>
        <authorList>
            <consortium name="US DOE Joint Genome Institute (JGI-PGF)"/>
            <person name="Walter F."/>
            <person name="Albersmeier A."/>
            <person name="Kalinowski J."/>
            <person name="Ruckert C."/>
        </authorList>
    </citation>
    <scope>NUCLEOTIDE SEQUENCE</scope>
    <source>
        <strain evidence="12">JCM 11219</strain>
    </source>
</reference>
<keyword evidence="14" id="KW-1185">Reference proteome</keyword>
<dbReference type="GO" id="GO:0046872">
    <property type="term" value="F:metal ion binding"/>
    <property type="evidence" value="ECO:0007669"/>
    <property type="project" value="UniProtKB-KW"/>
</dbReference>
<reference evidence="11" key="4">
    <citation type="journal article" date="2023" name="Microbiol. Resour. Announc.">
        <title>Complete Genome Sequence of Vulcanisaeta souniana Strain IC-059, a Hyperthermophilic Archaeon Isolated from Hot Spring Water in Japan.</title>
        <authorList>
            <person name="Kato S."/>
            <person name="Itoh T."/>
            <person name="Wu L."/>
            <person name="Ma J."/>
            <person name="Ohkuma M."/>
        </authorList>
    </citation>
    <scope>NUCLEOTIDE SEQUENCE</scope>
    <source>
        <strain evidence="11">JCM 11219</strain>
    </source>
</reference>
<dbReference type="GO" id="GO:0008973">
    <property type="term" value="F:phosphopentomutase activity"/>
    <property type="evidence" value="ECO:0007669"/>
    <property type="project" value="TreeGrafter"/>
</dbReference>
<feature type="domain" description="Alpha-D-phosphohexomutase C-terminal" evidence="7">
    <location>
        <begin position="431"/>
        <end position="477"/>
    </location>
</feature>
<dbReference type="Pfam" id="PF02878">
    <property type="entry name" value="PGM_PMM_I"/>
    <property type="match status" value="1"/>
</dbReference>
<accession>A0A830EHS4</accession>
<name>A0A830EHS4_9CREN</name>
<dbReference type="Pfam" id="PF02880">
    <property type="entry name" value="PGM_PMM_III"/>
    <property type="match status" value="1"/>
</dbReference>
<dbReference type="PANTHER" id="PTHR45745">
    <property type="entry name" value="PHOSPHOMANNOMUTASE 45A"/>
    <property type="match status" value="1"/>
</dbReference>
<evidence type="ECO:0000256" key="2">
    <source>
        <dbReference type="ARBA" id="ARBA00010231"/>
    </source>
</evidence>
<proteinExistence type="inferred from homology"/>
<dbReference type="EMBL" id="BMNM01000002">
    <property type="protein sequence ID" value="GGI72820.1"/>
    <property type="molecule type" value="Genomic_DNA"/>
</dbReference>
<organism evidence="12 13">
    <name type="scientific">Vulcanisaeta souniana JCM 11219</name>
    <dbReference type="NCBI Taxonomy" id="1293586"/>
    <lineage>
        <taxon>Archaea</taxon>
        <taxon>Thermoproteota</taxon>
        <taxon>Thermoprotei</taxon>
        <taxon>Thermoproteales</taxon>
        <taxon>Thermoproteaceae</taxon>
        <taxon>Vulcanisaeta</taxon>
    </lineage>
</organism>
<keyword evidence="4" id="KW-0479">Metal-binding</keyword>
<keyword evidence="5" id="KW-0460">Magnesium</keyword>
<evidence type="ECO:0000256" key="5">
    <source>
        <dbReference type="ARBA" id="ARBA00022842"/>
    </source>
</evidence>
<evidence type="ECO:0000313" key="13">
    <source>
        <dbReference type="Proteomes" id="UP000657075"/>
    </source>
</evidence>
<feature type="domain" description="Alpha-D-phosphohexomutase alpha/beta/alpha" evidence="10">
    <location>
        <begin position="287"/>
        <end position="393"/>
    </location>
</feature>
<reference evidence="12" key="2">
    <citation type="submission" date="2020-09" db="EMBL/GenBank/DDBJ databases">
        <authorList>
            <person name="Sun Q."/>
            <person name="Ohkuma M."/>
        </authorList>
    </citation>
    <scope>NUCLEOTIDE SEQUENCE</scope>
    <source>
        <strain evidence="12">JCM 11219</strain>
    </source>
</reference>
<dbReference type="EMBL" id="AP026830">
    <property type="protein sequence ID" value="BDR91393.1"/>
    <property type="molecule type" value="Genomic_DNA"/>
</dbReference>
<dbReference type="InterPro" id="IPR005844">
    <property type="entry name" value="A-D-PHexomutase_a/b/a-I"/>
</dbReference>
<comment type="similarity">
    <text evidence="2">Belongs to the phosphohexose mutase family.</text>
</comment>
<dbReference type="AlphaFoldDB" id="A0A830EHS4"/>
<dbReference type="Proteomes" id="UP000657075">
    <property type="component" value="Unassembled WGS sequence"/>
</dbReference>
<evidence type="ECO:0000259" key="10">
    <source>
        <dbReference type="Pfam" id="PF02880"/>
    </source>
</evidence>
<dbReference type="InterPro" id="IPR016055">
    <property type="entry name" value="A-D-PHexomutase_a/b/a-I/II/III"/>
</dbReference>
<dbReference type="SUPFAM" id="SSF55957">
    <property type="entry name" value="Phosphoglucomutase, C-terminal domain"/>
    <property type="match status" value="1"/>
</dbReference>
<feature type="domain" description="Alpha-D-phosphohexomutase alpha/beta/alpha" evidence="9">
    <location>
        <begin position="181"/>
        <end position="278"/>
    </location>
</feature>
<dbReference type="GO" id="GO:0006166">
    <property type="term" value="P:purine ribonucleoside salvage"/>
    <property type="evidence" value="ECO:0007669"/>
    <property type="project" value="TreeGrafter"/>
</dbReference>